<evidence type="ECO:0000256" key="1">
    <source>
        <dbReference type="SAM" id="Phobius"/>
    </source>
</evidence>
<reference evidence="2 3" key="1">
    <citation type="submission" date="2013-07" db="EMBL/GenBank/DDBJ databases">
        <authorList>
            <person name="Genoscope - CEA"/>
        </authorList>
    </citation>
    <scope>NUCLEOTIDE SEQUENCE [LARGE SCALE GENOMIC DNA]</scope>
    <source>
        <strain evidence="2 3">G6</strain>
    </source>
</reference>
<sequence>MWVVLFFYFDIVIYGFYNAMKIYGCVFNALIDSKYNILFR</sequence>
<proteinExistence type="predicted"/>
<organism evidence="2 3">
    <name type="scientific">Xenorhabdus poinarii G6</name>
    <dbReference type="NCBI Taxonomy" id="1354304"/>
    <lineage>
        <taxon>Bacteria</taxon>
        <taxon>Pseudomonadati</taxon>
        <taxon>Pseudomonadota</taxon>
        <taxon>Gammaproteobacteria</taxon>
        <taxon>Enterobacterales</taxon>
        <taxon>Morganellaceae</taxon>
        <taxon>Xenorhabdus</taxon>
    </lineage>
</organism>
<feature type="transmembrane region" description="Helical" evidence="1">
    <location>
        <begin position="6"/>
        <end position="31"/>
    </location>
</feature>
<protein>
    <submittedName>
        <fullName evidence="2">Uncharacterized protein</fullName>
    </submittedName>
</protein>
<keyword evidence="1" id="KW-1133">Transmembrane helix</keyword>
<dbReference type="AlphaFoldDB" id="A0A068R4T3"/>
<keyword evidence="1" id="KW-0812">Transmembrane</keyword>
<dbReference type="KEGG" id="xpo:XPG1_2580"/>
<dbReference type="EMBL" id="FO704551">
    <property type="protein sequence ID" value="CDG22232.1"/>
    <property type="molecule type" value="Genomic_DNA"/>
</dbReference>
<evidence type="ECO:0000313" key="2">
    <source>
        <dbReference type="EMBL" id="CDG22232.1"/>
    </source>
</evidence>
<accession>A0A068R4T3</accession>
<dbReference type="Proteomes" id="UP000032735">
    <property type="component" value="Chromosome"/>
</dbReference>
<name>A0A068R4T3_9GAMM</name>
<keyword evidence="3" id="KW-1185">Reference proteome</keyword>
<dbReference type="HOGENOM" id="CLU_3298862_0_0_6"/>
<keyword evidence="1" id="KW-0472">Membrane</keyword>
<evidence type="ECO:0000313" key="3">
    <source>
        <dbReference type="Proteomes" id="UP000032735"/>
    </source>
</evidence>
<gene>
    <name evidence="2" type="ORF">XPG1_2580</name>
</gene>